<feature type="disulfide bond" evidence="11">
    <location>
        <begin position="236"/>
        <end position="242"/>
    </location>
</feature>
<dbReference type="Pfam" id="PF19030">
    <property type="entry name" value="TSP1_ADAMTS"/>
    <property type="match status" value="1"/>
</dbReference>
<dbReference type="InterPro" id="IPR041645">
    <property type="entry name" value="ADAMTS_CR_2"/>
</dbReference>
<feature type="disulfide bond" evidence="11">
    <location>
        <begin position="378"/>
        <end position="396"/>
    </location>
</feature>
<evidence type="ECO:0000256" key="5">
    <source>
        <dbReference type="ARBA" id="ARBA00022801"/>
    </source>
</evidence>
<dbReference type="InterPro" id="IPR000884">
    <property type="entry name" value="TSP1_rpt"/>
</dbReference>
<dbReference type="Pfam" id="PF01421">
    <property type="entry name" value="Reprolysin"/>
    <property type="match status" value="1"/>
</dbReference>
<keyword evidence="4 10" id="KW-0479">Metal-binding</keyword>
<feature type="binding site" evidence="10">
    <location>
        <position position="225"/>
    </location>
    <ligand>
        <name>Ca(2+)</name>
        <dbReference type="ChEBI" id="CHEBI:29108"/>
        <label>1</label>
    </ligand>
</feature>
<feature type="disulfide bond" evidence="11">
    <location>
        <begin position="294"/>
        <end position="324"/>
    </location>
</feature>
<feature type="disulfide bond" evidence="11">
    <location>
        <begin position="409"/>
        <end position="420"/>
    </location>
</feature>
<evidence type="ECO:0000256" key="10">
    <source>
        <dbReference type="PIRSR" id="PIRSR613273-2"/>
    </source>
</evidence>
<dbReference type="PANTHER" id="PTHR13723">
    <property type="entry name" value="ADAMTS A DISINTEGRIN AND METALLOPROTEASE WITH THROMBOSPONDIN MOTIFS PROTEASE"/>
    <property type="match status" value="1"/>
</dbReference>
<dbReference type="GO" id="GO:0046872">
    <property type="term" value="F:metal ion binding"/>
    <property type="evidence" value="ECO:0007669"/>
    <property type="project" value="UniProtKB-KW"/>
</dbReference>
<gene>
    <name evidence="15" type="primary">Adamts7_2</name>
    <name evidence="15" type="ORF">G6Z75_0004912</name>
</gene>
<feature type="binding site" evidence="10">
    <location>
        <position position="343"/>
    </location>
    <ligand>
        <name>Ca(2+)</name>
        <dbReference type="ChEBI" id="CHEBI:29108"/>
        <label>2</label>
    </ligand>
</feature>
<feature type="disulfide bond" evidence="11">
    <location>
        <begin position="367"/>
        <end position="389"/>
    </location>
</feature>
<dbReference type="GO" id="GO:0005576">
    <property type="term" value="C:extracellular region"/>
    <property type="evidence" value="ECO:0007669"/>
    <property type="project" value="UniProtKB-SubCell"/>
</dbReference>
<feature type="binding site" evidence="10">
    <location>
        <position position="218"/>
    </location>
    <ligand>
        <name>Ca(2+)</name>
        <dbReference type="ChEBI" id="CHEBI:29108"/>
        <label>1</label>
    </ligand>
</feature>
<dbReference type="SMART" id="SM00209">
    <property type="entry name" value="TSP1"/>
    <property type="match status" value="3"/>
</dbReference>
<feature type="domain" description="Peptidase M12B" evidence="14">
    <location>
        <begin position="121"/>
        <end position="345"/>
    </location>
</feature>
<feature type="region of interest" description="Disordered" evidence="13">
    <location>
        <begin position="818"/>
        <end position="851"/>
    </location>
</feature>
<keyword evidence="3" id="KW-0645">Protease</keyword>
<comment type="cofactor">
    <cofactor evidence="10">
        <name>Zn(2+)</name>
        <dbReference type="ChEBI" id="CHEBI:29105"/>
    </cofactor>
    <text evidence="10">Binds 1 zinc ion per subunit.</text>
</comment>
<dbReference type="FunFam" id="2.20.100.10:FF:000001">
    <property type="entry name" value="semaphorin-5A isoform X1"/>
    <property type="match status" value="1"/>
</dbReference>
<evidence type="ECO:0000256" key="2">
    <source>
        <dbReference type="ARBA" id="ARBA00022525"/>
    </source>
</evidence>
<keyword evidence="16" id="KW-1185">Reference proteome</keyword>
<dbReference type="GO" id="GO:0004222">
    <property type="term" value="F:metalloendopeptidase activity"/>
    <property type="evidence" value="ECO:0007669"/>
    <property type="project" value="InterPro"/>
</dbReference>
<dbReference type="GO" id="GO:0031012">
    <property type="term" value="C:extracellular matrix"/>
    <property type="evidence" value="ECO:0007669"/>
    <property type="project" value="TreeGrafter"/>
</dbReference>
<evidence type="ECO:0000313" key="16">
    <source>
        <dbReference type="Proteomes" id="UP000667349"/>
    </source>
</evidence>
<dbReference type="InterPro" id="IPR013273">
    <property type="entry name" value="ADAMTS/ADAMTS-like"/>
</dbReference>
<feature type="binding site" evidence="10">
    <location>
        <position position="124"/>
    </location>
    <ligand>
        <name>Ca(2+)</name>
        <dbReference type="ChEBI" id="CHEBI:29108"/>
        <label>2</label>
    </ligand>
</feature>
<dbReference type="PROSITE" id="PS50215">
    <property type="entry name" value="ADAM_MEPRO"/>
    <property type="match status" value="1"/>
</dbReference>
<dbReference type="Pfam" id="PF00090">
    <property type="entry name" value="TSP_1"/>
    <property type="match status" value="1"/>
</dbReference>
<dbReference type="PROSITE" id="PS50092">
    <property type="entry name" value="TSP1"/>
    <property type="match status" value="3"/>
</dbReference>
<keyword evidence="10" id="KW-0106">Calcium</keyword>
<evidence type="ECO:0000256" key="8">
    <source>
        <dbReference type="ARBA" id="ARBA00023157"/>
    </source>
</evidence>
<dbReference type="Gene3D" id="3.40.390.10">
    <property type="entry name" value="Collagenase (Catalytic Domain)"/>
    <property type="match status" value="1"/>
</dbReference>
<feature type="disulfide bond" evidence="11">
    <location>
        <begin position="254"/>
        <end position="340"/>
    </location>
</feature>
<feature type="disulfide bond" evidence="11">
    <location>
        <begin position="384"/>
        <end position="415"/>
    </location>
</feature>
<dbReference type="SUPFAM" id="SSF55486">
    <property type="entry name" value="Metalloproteases ('zincins'), catalytic domain"/>
    <property type="match status" value="1"/>
</dbReference>
<accession>A0A836EK21</accession>
<feature type="binding site" evidence="10">
    <location>
        <position position="343"/>
    </location>
    <ligand>
        <name>Ca(2+)</name>
        <dbReference type="ChEBI" id="CHEBI:29108"/>
        <label>1</label>
    </ligand>
</feature>
<reference evidence="15" key="1">
    <citation type="submission" date="2020-02" db="EMBL/GenBank/DDBJ databases">
        <title>Relaxed selection underlies rapid genomic changes in the transitions from sociality to social parasitism in ants.</title>
        <authorList>
            <person name="Bi X."/>
        </authorList>
    </citation>
    <scope>NUCLEOTIDE SEQUENCE</scope>
    <source>
        <strain evidence="15">BGI-DK2013a</strain>
        <tissue evidence="15">Whole body</tissue>
    </source>
</reference>
<organism evidence="15 16">
    <name type="scientific">Acromyrmex insinuator</name>
    <dbReference type="NCBI Taxonomy" id="230686"/>
    <lineage>
        <taxon>Eukaryota</taxon>
        <taxon>Metazoa</taxon>
        <taxon>Ecdysozoa</taxon>
        <taxon>Arthropoda</taxon>
        <taxon>Hexapoda</taxon>
        <taxon>Insecta</taxon>
        <taxon>Pterygota</taxon>
        <taxon>Neoptera</taxon>
        <taxon>Endopterygota</taxon>
        <taxon>Hymenoptera</taxon>
        <taxon>Apocrita</taxon>
        <taxon>Aculeata</taxon>
        <taxon>Formicoidea</taxon>
        <taxon>Formicidae</taxon>
        <taxon>Myrmicinae</taxon>
        <taxon>Acromyrmex</taxon>
    </lineage>
</organism>
<evidence type="ECO:0000256" key="13">
    <source>
        <dbReference type="SAM" id="MobiDB-lite"/>
    </source>
</evidence>
<dbReference type="Gene3D" id="2.20.100.10">
    <property type="entry name" value="Thrombospondin type-1 (TSP1) repeat"/>
    <property type="match status" value="2"/>
</dbReference>
<dbReference type="Pfam" id="PF05986">
    <property type="entry name" value="ADAMTS_spacer1"/>
    <property type="match status" value="1"/>
</dbReference>
<dbReference type="GO" id="GO:0030198">
    <property type="term" value="P:extracellular matrix organization"/>
    <property type="evidence" value="ECO:0007669"/>
    <property type="project" value="InterPro"/>
</dbReference>
<evidence type="ECO:0000256" key="6">
    <source>
        <dbReference type="ARBA" id="ARBA00022833"/>
    </source>
</evidence>
<feature type="binding site" evidence="10 12">
    <location>
        <position position="286"/>
    </location>
    <ligand>
        <name>Zn(2+)</name>
        <dbReference type="ChEBI" id="CHEBI:29105"/>
        <note>catalytic</note>
    </ligand>
</feature>
<dbReference type="SUPFAM" id="SSF82895">
    <property type="entry name" value="TSP-1 type 1 repeat"/>
    <property type="match status" value="2"/>
</dbReference>
<dbReference type="InterPro" id="IPR010294">
    <property type="entry name" value="ADAMTS_spacer1"/>
</dbReference>
<evidence type="ECO:0000256" key="12">
    <source>
        <dbReference type="PROSITE-ProRule" id="PRU00276"/>
    </source>
</evidence>
<dbReference type="InterPro" id="IPR050439">
    <property type="entry name" value="ADAMTS_ADAMTS-like"/>
</dbReference>
<feature type="disulfide bond" evidence="11">
    <location>
        <begin position="443"/>
        <end position="480"/>
    </location>
</feature>
<name>A0A836EK21_9HYME</name>
<sequence>MRKLEREMKKNQVALAWHISYKNEVQDELTIDVWKSTDGQLLSVGYIKIKHAWYMIEPLAEPITKEMEHPHIVYKRSPDEYQDDAIQNLCNVIEETSKIVAKRALNSQKRMPAKSIDNKSYTLELLVVLDKSLLDYHKEREFDIENYILTLFNMAIFFSQAAGLFHDVSLGIHMQLTIVRIIRLEVKENEMNLSINRDADATLKHFQEWQYTMNPGDDSHPNHHDCAILISKLDICVSRKLCGFTGTSTIAGTCNPLKGAAIVRDAGLPTGYHIAHQIGHTLGMSHDVQRENGCPGIVYHGNGYVETTVMHPGDMYITKKWSECSRRYLRSYIEQGLAFCLEDEPQDHHFPAAEMLPGVMYNGDDQCRLRYRPDARQCDMGVTCETLKCAIPGRGCVIGRKPPAEGTPCGEKRWCYQMKCLMVGERPGITNGGWSAWSSWSRCSRTCGSGVAYAVRKCNQPSPSKGGSYCIGDRKRHKICATDPCEIGAPSFRDVQCAEFNNWVFPEDGKVHRWMAYNLPEDLKASENPCALYCISDTNLVTSLRPKVVDGTTCYRGIRCDLDMESTAVEDVCGVCRGDSTSCILKQGTVSFTAQPRLKKITDVPAGARNIRVEEAEPTKSRIVVYTRNMKTVLIDGNRLGMFNVPGSKAWLGMIRPRQEALNIPGPVTEDLTILVLAKENVTLKYSLGLKQRTPRKHEFTWDYIDWEKCSAGCGPGEQISKPRCIEKIGGLVDDKFCRNITKPDAKVRPCNQAPCIPRQLIKSLALIVGRDFRWIIGEWQGCTPCTPGCKRRRAVKCVRPVGRGEQDLDVIEDSYCQGPKPRESASCEASRRRREDSRRGGKLFSARSSTATRQNDLIRACKVPAKTALNGAIVKDRHPGDLSTCTGHSSKRSYFTGTGYVNALPNEAMTLISADAIRNSIKTRRDRSKTDKKSGNASNGKANMSANKIKKGEVVIDKEDIRNLTLTIILERDEKNVITNFPKDFEPRPSQNSTEFTLVGMDALRYIQRIQEEARASPEVSIFRERRACDTR</sequence>
<keyword evidence="8 11" id="KW-1015">Disulfide bond</keyword>
<feature type="compositionally biased region" description="Basic and acidic residues" evidence="13">
    <location>
        <begin position="821"/>
        <end position="840"/>
    </location>
</feature>
<dbReference type="InterPro" id="IPR024079">
    <property type="entry name" value="MetalloPept_cat_dom_sf"/>
</dbReference>
<dbReference type="GO" id="GO:0006508">
    <property type="term" value="P:proteolysis"/>
    <property type="evidence" value="ECO:0007669"/>
    <property type="project" value="UniProtKB-KW"/>
</dbReference>
<feature type="disulfide bond" evidence="11">
    <location>
        <begin position="458"/>
        <end position="470"/>
    </location>
</feature>
<evidence type="ECO:0000256" key="11">
    <source>
        <dbReference type="PIRSR" id="PIRSR613273-3"/>
    </source>
</evidence>
<evidence type="ECO:0000256" key="7">
    <source>
        <dbReference type="ARBA" id="ARBA00023049"/>
    </source>
</evidence>
<feature type="region of interest" description="Disordered" evidence="13">
    <location>
        <begin position="921"/>
        <end position="946"/>
    </location>
</feature>
<dbReference type="InterPro" id="IPR036383">
    <property type="entry name" value="TSP1_rpt_sf"/>
</dbReference>
<keyword evidence="2" id="KW-0964">Secreted</keyword>
<feature type="binding site" evidence="10 12">
    <location>
        <position position="276"/>
    </location>
    <ligand>
        <name>Zn(2+)</name>
        <dbReference type="ChEBI" id="CHEBI:29105"/>
        <note>catalytic</note>
    </ligand>
</feature>
<comment type="subcellular location">
    <subcellularLocation>
        <location evidence="1">Secreted</location>
    </subcellularLocation>
</comment>
<dbReference type="Gene3D" id="3.40.1620.60">
    <property type="match status" value="1"/>
</dbReference>
<feature type="binding site" evidence="10">
    <location>
        <position position="124"/>
    </location>
    <ligand>
        <name>Ca(2+)</name>
        <dbReference type="ChEBI" id="CHEBI:29108"/>
        <label>1</label>
    </ligand>
</feature>
<evidence type="ECO:0000256" key="3">
    <source>
        <dbReference type="ARBA" id="ARBA00022670"/>
    </source>
</evidence>
<evidence type="ECO:0000256" key="4">
    <source>
        <dbReference type="ARBA" id="ARBA00022723"/>
    </source>
</evidence>
<keyword evidence="7" id="KW-0482">Metalloprotease</keyword>
<comment type="caution">
    <text evidence="12">Lacks conserved residue(s) required for the propagation of feature annotation.</text>
</comment>
<feature type="compositionally biased region" description="Polar residues" evidence="13">
    <location>
        <begin position="936"/>
        <end position="946"/>
    </location>
</feature>
<feature type="binding site" evidence="10">
    <location>
        <position position="340"/>
    </location>
    <ligand>
        <name>Ca(2+)</name>
        <dbReference type="ChEBI" id="CHEBI:29108"/>
        <label>1</label>
    </ligand>
</feature>
<dbReference type="Gene3D" id="2.60.120.830">
    <property type="match status" value="1"/>
</dbReference>
<evidence type="ECO:0000256" key="9">
    <source>
        <dbReference type="ARBA" id="ARBA00023180"/>
    </source>
</evidence>
<protein>
    <submittedName>
        <fullName evidence="15">ATS7 metalloproteinase</fullName>
    </submittedName>
</protein>
<evidence type="ECO:0000259" key="14">
    <source>
        <dbReference type="PROSITE" id="PS50215"/>
    </source>
</evidence>
<keyword evidence="6 10" id="KW-0862">Zinc</keyword>
<dbReference type="PANTHER" id="PTHR13723:SF200">
    <property type="entry name" value="ADAM METALLOPEPTIDASE WITH THROMBOSPONDIN TYPE 1 MOTIF B, ISOFORM B"/>
    <property type="match status" value="1"/>
</dbReference>
<dbReference type="EMBL" id="JAANHZ010000035">
    <property type="protein sequence ID" value="KAG5316664.1"/>
    <property type="molecule type" value="Genomic_DNA"/>
</dbReference>
<dbReference type="PRINTS" id="PR01857">
    <property type="entry name" value="ADAMTSFAMILY"/>
</dbReference>
<feature type="binding site" evidence="10">
    <location>
        <position position="218"/>
    </location>
    <ligand>
        <name>Ca(2+)</name>
        <dbReference type="ChEBI" id="CHEBI:29108"/>
        <label>2</label>
    </ligand>
</feature>
<evidence type="ECO:0000256" key="1">
    <source>
        <dbReference type="ARBA" id="ARBA00004613"/>
    </source>
</evidence>
<dbReference type="InterPro" id="IPR001590">
    <property type="entry name" value="Peptidase_M12B"/>
</dbReference>
<feature type="binding site" evidence="10 12">
    <location>
        <position position="280"/>
    </location>
    <ligand>
        <name>Zn(2+)</name>
        <dbReference type="ChEBI" id="CHEBI:29105"/>
        <note>catalytic</note>
    </ligand>
</feature>
<dbReference type="Pfam" id="PF17771">
    <property type="entry name" value="ADAMTS_CR_2"/>
    <property type="match status" value="1"/>
</dbReference>
<dbReference type="AlphaFoldDB" id="A0A836EK21"/>
<dbReference type="Proteomes" id="UP000667349">
    <property type="component" value="Unassembled WGS sequence"/>
</dbReference>
<feature type="non-terminal residue" evidence="15">
    <location>
        <position position="1033"/>
    </location>
</feature>
<keyword evidence="5" id="KW-0378">Hydrolase</keyword>
<evidence type="ECO:0000313" key="15">
    <source>
        <dbReference type="EMBL" id="KAG5316664.1"/>
    </source>
</evidence>
<feature type="non-terminal residue" evidence="15">
    <location>
        <position position="1"/>
    </location>
</feature>
<keyword evidence="9" id="KW-0325">Glycoprotein</keyword>
<comment type="caution">
    <text evidence="15">The sequence shown here is derived from an EMBL/GenBank/DDBJ whole genome shotgun (WGS) entry which is preliminary data.</text>
</comment>
<proteinExistence type="predicted"/>
<feature type="disulfide bond" evidence="11">
    <location>
        <begin position="447"/>
        <end position="485"/>
    </location>
</feature>